<sequence>MKKLLLTITLFLLSYAGMAQTLEFIGSGQAIQSHVGIQESRANLKRKAYIERVMKSGTTEQNDLLQVKLLSKSKSGSDDVTVILKVAEDISYLGYQMLLDSKADTYGTIIPSGEWTTRLSTGDMSEEAYSRFDYKIPENASRILNDSIVVFPGSTETIRIVPGVYDFCIIYPDYNRFRNGFWLAKGDWCRIDDYEFEKGYIYTFEVSSQGDTGFYPPFNLKAEKLELPKDGILGENEIIKLLIDNVGTQVATDFEVSYQINNREEVVENVTSSVAAGESLLYTFETKANLTSPGLYKVKAQIYWDKDMENNNNVVTSDVKHPSVIKLPFVENFESETNVRANWNIVDANKDGCTWAWYSYGSSDGGTGAINYNKTFASQDADDYLVSDPIFLPQGESHVSFDYMTSLSSGSEVLEILYGTSMNPADMTVLNRIENINNIEWKKGIINFEVSKEGNYHLAFHIVTPKENGYDLTLDAISVDVGKYVGVPDLELIKLRLPASSCDVQDVWGIKADIGNNGNEGINVFTLNLQIDNGDIVSQSYSEYIAPGETKTVDIWSTTGTFSFPEKRKYTVKCWGECERDTLMDNNGIELNLYNYEPITELPFYSRFDNEASASDWYTSDQKAWIYDEEYTTYENLEDSIPLVSRCIHLEPGSYRVRLRYSSGLSIMGYVAKENFLMMCGLSGTDPMNWDSFMDARDEFGKELTKEAILKITETGDYCIAIMTTEWGNLKMGLLSVFEVYLERVADHDLRLESFIPLTLSAQIPAKQLKGVHSFTASVLNHGATIEQNVKVEVKDGDEWSVNSDVIDQLKPEVKQTMFMQSELPEWKKGSDVNLHVMALADGDAKSEELVYSFAVSDTVFAQDRVTEYKNGVGAKLPISFGNVFTLVEKDTLTSMSVGFTNVAQDIPVDIAVYQVDEKNRIISTILKQSVVRPQKAGLYTYSLPTRLLNPGSYYFEISQKGDDNILVACDSRENESFYATLNDSLVQIGNYGNIMVRANFAHNAVVYDYDVAVDKITQPLLKGVFKENEKITAVVVNNGCKAIDNIPMHCSVNNKELPQETINHLEPYESKEVSFIADLSEAGEYVIKVWSTAAVDENPANDVCELSVTCDRRSTVYEMNFEECDDFAVTDFVPAWTVFDGDGANTERFQSYLFPHAGEPMGFIAFNPYETTPSMELITDILPHSGLRFGACFAAHGAKNDDWLITPKLKLGTGSSISLYVKSYVSNYGLEAYQIMVSETDNLPGSFVSVGDVRNAPYEEWENVVVDLSAYDGKEVYVAVRCVSEDAFVFMVDDIEILTSLTSIESTSDEKEVKLYPNPVKRGEVVNLETAGRIESVNIYDAYGRLVFVEKIQTETDIYKMNTINLNDGIYVVTVSGTSGMTNFKLIVTE</sequence>
<feature type="domain" description="Secretion system C-terminal sorting" evidence="5">
    <location>
        <begin position="1316"/>
        <end position="1389"/>
    </location>
</feature>
<dbReference type="InterPro" id="IPR026444">
    <property type="entry name" value="Secre_tail"/>
</dbReference>
<accession>A0A926IQC3</accession>
<keyword evidence="7" id="KW-1185">Reference proteome</keyword>
<dbReference type="NCBIfam" id="TIGR04183">
    <property type="entry name" value="Por_Secre_tail"/>
    <property type="match status" value="1"/>
</dbReference>
<dbReference type="InterPro" id="IPR011628">
    <property type="entry name" value="Cleaved_adhesin"/>
</dbReference>
<dbReference type="RefSeq" id="WP_262434777.1">
    <property type="nucleotide sequence ID" value="NZ_JACRTF010000001.1"/>
</dbReference>
<dbReference type="InterPro" id="IPR013783">
    <property type="entry name" value="Ig-like_fold"/>
</dbReference>
<reference evidence="6" key="1">
    <citation type="submission" date="2020-08" db="EMBL/GenBank/DDBJ databases">
        <title>Genome public.</title>
        <authorList>
            <person name="Liu C."/>
            <person name="Sun Q."/>
        </authorList>
    </citation>
    <scope>NUCLEOTIDE SEQUENCE</scope>
    <source>
        <strain evidence="6">N12</strain>
    </source>
</reference>
<dbReference type="Gene3D" id="2.60.120.200">
    <property type="match status" value="2"/>
</dbReference>
<feature type="domain" description="Cleaved adhesin" evidence="3">
    <location>
        <begin position="331"/>
        <end position="408"/>
    </location>
</feature>
<evidence type="ECO:0000259" key="5">
    <source>
        <dbReference type="Pfam" id="PF18962"/>
    </source>
</evidence>
<evidence type="ECO:0000256" key="1">
    <source>
        <dbReference type="ARBA" id="ARBA00022801"/>
    </source>
</evidence>
<feature type="domain" description="Peptidase C25 gingipain C-terminal" evidence="4">
    <location>
        <begin position="92"/>
        <end position="210"/>
    </location>
</feature>
<dbReference type="NCBIfam" id="NF038128">
    <property type="entry name" value="choice_anch_J"/>
    <property type="match status" value="2"/>
</dbReference>
<comment type="caution">
    <text evidence="6">The sequence shown here is derived from an EMBL/GenBank/DDBJ whole genome shotgun (WGS) entry which is preliminary data.</text>
</comment>
<dbReference type="Proteomes" id="UP000651085">
    <property type="component" value="Unassembled WGS sequence"/>
</dbReference>
<evidence type="ECO:0000259" key="3">
    <source>
        <dbReference type="Pfam" id="PF07675"/>
    </source>
</evidence>
<name>A0A926IQC3_9BACT</name>
<protein>
    <submittedName>
        <fullName evidence="6">Choice-of-anchor J domain-containing protein</fullName>
    </submittedName>
</protein>
<feature type="signal peptide" evidence="2">
    <location>
        <begin position="1"/>
        <end position="19"/>
    </location>
</feature>
<evidence type="ECO:0000256" key="2">
    <source>
        <dbReference type="SAM" id="SignalP"/>
    </source>
</evidence>
<keyword evidence="2" id="KW-0732">Signal</keyword>
<proteinExistence type="predicted"/>
<evidence type="ECO:0000313" key="6">
    <source>
        <dbReference type="EMBL" id="MBC8593671.1"/>
    </source>
</evidence>
<dbReference type="Gene3D" id="2.60.40.10">
    <property type="entry name" value="Immunoglobulins"/>
    <property type="match status" value="2"/>
</dbReference>
<feature type="domain" description="Cleaved adhesin" evidence="3">
    <location>
        <begin position="1196"/>
        <end position="1297"/>
    </location>
</feature>
<dbReference type="InterPro" id="IPR018832">
    <property type="entry name" value="Pept_C25_gingipain_C"/>
</dbReference>
<organism evidence="6 7">
    <name type="scientific">Jilunia laotingensis</name>
    <dbReference type="NCBI Taxonomy" id="2763675"/>
    <lineage>
        <taxon>Bacteria</taxon>
        <taxon>Pseudomonadati</taxon>
        <taxon>Bacteroidota</taxon>
        <taxon>Bacteroidia</taxon>
        <taxon>Bacteroidales</taxon>
        <taxon>Bacteroidaceae</taxon>
        <taxon>Jilunia</taxon>
    </lineage>
</organism>
<dbReference type="GO" id="GO:0016787">
    <property type="term" value="F:hydrolase activity"/>
    <property type="evidence" value="ECO:0007669"/>
    <property type="project" value="UniProtKB-KW"/>
</dbReference>
<keyword evidence="1" id="KW-0378">Hydrolase</keyword>
<evidence type="ECO:0000313" key="7">
    <source>
        <dbReference type="Proteomes" id="UP000651085"/>
    </source>
</evidence>
<feature type="chain" id="PRO_5038679834" evidence="2">
    <location>
        <begin position="20"/>
        <end position="1391"/>
    </location>
</feature>
<dbReference type="Pfam" id="PF07675">
    <property type="entry name" value="Cleaved_Adhesin"/>
    <property type="match status" value="2"/>
</dbReference>
<evidence type="ECO:0000259" key="4">
    <source>
        <dbReference type="Pfam" id="PF10365"/>
    </source>
</evidence>
<dbReference type="EMBL" id="JACRTF010000001">
    <property type="protein sequence ID" value="MBC8593671.1"/>
    <property type="molecule type" value="Genomic_DNA"/>
</dbReference>
<dbReference type="Pfam" id="PF10365">
    <property type="entry name" value="DUF2436"/>
    <property type="match status" value="1"/>
</dbReference>
<dbReference type="Pfam" id="PF18962">
    <property type="entry name" value="Por_Secre_tail"/>
    <property type="match status" value="1"/>
</dbReference>
<gene>
    <name evidence="6" type="ORF">H8744_10530</name>
</gene>